<organism evidence="3">
    <name type="scientific">Fagus sylvatica</name>
    <name type="common">Beechnut</name>
    <dbReference type="NCBI Taxonomy" id="28930"/>
    <lineage>
        <taxon>Eukaryota</taxon>
        <taxon>Viridiplantae</taxon>
        <taxon>Streptophyta</taxon>
        <taxon>Embryophyta</taxon>
        <taxon>Tracheophyta</taxon>
        <taxon>Spermatophyta</taxon>
        <taxon>Magnoliopsida</taxon>
        <taxon>eudicotyledons</taxon>
        <taxon>Gunneridae</taxon>
        <taxon>Pentapetalae</taxon>
        <taxon>rosids</taxon>
        <taxon>fabids</taxon>
        <taxon>Fagales</taxon>
        <taxon>Fagaceae</taxon>
        <taxon>Fagus</taxon>
    </lineage>
</organism>
<evidence type="ECO:0000259" key="2">
    <source>
        <dbReference type="Pfam" id="PF02338"/>
    </source>
</evidence>
<comment type="similarity">
    <text evidence="1">Belongs to the peptidase C85 family.</text>
</comment>
<dbReference type="GO" id="GO:0004843">
    <property type="term" value="F:cysteine-type deubiquitinase activity"/>
    <property type="evidence" value="ECO:0007669"/>
    <property type="project" value="TreeGrafter"/>
</dbReference>
<name>A0A2N9F2Y9_FAGSY</name>
<dbReference type="InterPro" id="IPR050704">
    <property type="entry name" value="Peptidase_C85-like"/>
</dbReference>
<dbReference type="EMBL" id="OIVN01000515">
    <property type="protein sequence ID" value="SPC81455.1"/>
    <property type="molecule type" value="Genomic_DNA"/>
</dbReference>
<dbReference type="InterPro" id="IPR003323">
    <property type="entry name" value="OTU_dom"/>
</dbReference>
<reference evidence="3" key="1">
    <citation type="submission" date="2018-02" db="EMBL/GenBank/DDBJ databases">
        <authorList>
            <person name="Cohen D.B."/>
            <person name="Kent A.D."/>
        </authorList>
    </citation>
    <scope>NUCLEOTIDE SEQUENCE</scope>
</reference>
<dbReference type="GO" id="GO:0016579">
    <property type="term" value="P:protein deubiquitination"/>
    <property type="evidence" value="ECO:0007669"/>
    <property type="project" value="TreeGrafter"/>
</dbReference>
<dbReference type="PANTHER" id="PTHR12419:SF111">
    <property type="entry name" value="OVARIAN TUMOR DOMAIN-CONTAINING DEUBIQUITINATING ENZYME 9"/>
    <property type="match status" value="1"/>
</dbReference>
<evidence type="ECO:0000313" key="3">
    <source>
        <dbReference type="EMBL" id="SPC81455.1"/>
    </source>
</evidence>
<gene>
    <name evidence="3" type="ORF">FSB_LOCUS9337</name>
</gene>
<evidence type="ECO:0000256" key="1">
    <source>
        <dbReference type="ARBA" id="ARBA00010407"/>
    </source>
</evidence>
<dbReference type="InterPro" id="IPR038765">
    <property type="entry name" value="Papain-like_cys_pep_sf"/>
</dbReference>
<accession>A0A2N9F2Y9</accession>
<dbReference type="Pfam" id="PF02338">
    <property type="entry name" value="OTU"/>
    <property type="match status" value="1"/>
</dbReference>
<dbReference type="AlphaFoldDB" id="A0A2N9F2Y9"/>
<protein>
    <recommendedName>
        <fullName evidence="2">OTU domain-containing protein</fullName>
    </recommendedName>
</protein>
<proteinExistence type="inferred from homology"/>
<dbReference type="SUPFAM" id="SSF54001">
    <property type="entry name" value="Cysteine proteinases"/>
    <property type="match status" value="1"/>
</dbReference>
<dbReference type="Gene3D" id="6.10.20.180">
    <property type="match status" value="1"/>
</dbReference>
<feature type="domain" description="OTU" evidence="2">
    <location>
        <begin position="6"/>
        <end position="71"/>
    </location>
</feature>
<dbReference type="PANTHER" id="PTHR12419">
    <property type="entry name" value="OTU DOMAIN CONTAINING PROTEIN"/>
    <property type="match status" value="1"/>
</dbReference>
<sequence>MWSKEMFRALADQLYGDPNLHKFIREQVIEQLRSQLELYQNYIPMSYNDYLMKMSREGEWGDHVTLQAAADRV</sequence>